<proteinExistence type="predicted"/>
<evidence type="ECO:0000313" key="2">
    <source>
        <dbReference type="Proteomes" id="UP000189857"/>
    </source>
</evidence>
<dbReference type="OrthoDB" id="9780625at2"/>
<protein>
    <submittedName>
        <fullName evidence="1">Thymidylate synthase complementing protein</fullName>
    </submittedName>
</protein>
<keyword evidence="2" id="KW-1185">Reference proteome</keyword>
<dbReference type="InterPro" id="IPR003669">
    <property type="entry name" value="Thymidylate_synthase_ThyX"/>
</dbReference>
<reference evidence="1 2" key="1">
    <citation type="submission" date="2017-02" db="EMBL/GenBank/DDBJ databases">
        <authorList>
            <person name="Peterson S.W."/>
        </authorList>
    </citation>
    <scope>NUCLEOTIDE SEQUENCE [LARGE SCALE GENOMIC DNA]</scope>
    <source>
        <strain evidence="1 2">ATCC 17233</strain>
    </source>
</reference>
<dbReference type="AlphaFoldDB" id="A0A1T4P221"/>
<dbReference type="Gene3D" id="3.30.1360.170">
    <property type="match status" value="2"/>
</dbReference>
<dbReference type="SUPFAM" id="SSF69796">
    <property type="entry name" value="Thymidylate synthase-complementing protein Thy1"/>
    <property type="match status" value="1"/>
</dbReference>
<dbReference type="CDD" id="cd20175">
    <property type="entry name" value="ThyX"/>
    <property type="match status" value="1"/>
</dbReference>
<dbReference type="EMBL" id="FUXA01000010">
    <property type="protein sequence ID" value="SJZ85452.1"/>
    <property type="molecule type" value="Genomic_DNA"/>
</dbReference>
<dbReference type="GO" id="GO:0050660">
    <property type="term" value="F:flavin adenine dinucleotide binding"/>
    <property type="evidence" value="ECO:0007669"/>
    <property type="project" value="InterPro"/>
</dbReference>
<dbReference type="GO" id="GO:0006231">
    <property type="term" value="P:dTMP biosynthetic process"/>
    <property type="evidence" value="ECO:0007669"/>
    <property type="project" value="InterPro"/>
</dbReference>
<dbReference type="Proteomes" id="UP000189857">
    <property type="component" value="Unassembled WGS sequence"/>
</dbReference>
<dbReference type="GO" id="GO:0070402">
    <property type="term" value="F:NADPH binding"/>
    <property type="evidence" value="ECO:0007669"/>
    <property type="project" value="TreeGrafter"/>
</dbReference>
<dbReference type="GO" id="GO:0004799">
    <property type="term" value="F:thymidylate synthase activity"/>
    <property type="evidence" value="ECO:0007669"/>
    <property type="project" value="TreeGrafter"/>
</dbReference>
<dbReference type="GO" id="GO:0050797">
    <property type="term" value="F:thymidylate synthase (FAD) activity"/>
    <property type="evidence" value="ECO:0007669"/>
    <property type="project" value="InterPro"/>
</dbReference>
<organism evidence="1 2">
    <name type="scientific">Eubacterium ruminantium</name>
    <dbReference type="NCBI Taxonomy" id="42322"/>
    <lineage>
        <taxon>Bacteria</taxon>
        <taxon>Bacillati</taxon>
        <taxon>Bacillota</taxon>
        <taxon>Clostridia</taxon>
        <taxon>Eubacteriales</taxon>
        <taxon>Eubacteriaceae</taxon>
        <taxon>Eubacterium</taxon>
    </lineage>
</organism>
<dbReference type="RefSeq" id="WP_078787633.1">
    <property type="nucleotide sequence ID" value="NZ_FMTO01000009.1"/>
</dbReference>
<dbReference type="PANTHER" id="PTHR34934:SF1">
    <property type="entry name" value="FLAVIN-DEPENDENT THYMIDYLATE SYNTHASE"/>
    <property type="match status" value="1"/>
</dbReference>
<evidence type="ECO:0000313" key="1">
    <source>
        <dbReference type="EMBL" id="SJZ85452.1"/>
    </source>
</evidence>
<sequence length="315" mass="36454">MKITNQKAELIKHDKHPYMLISEAAHTCYKAEPYDEDRLDLATNFVKRLYGSGHLTTLEHEYVYFLLDDLTLKALKNCKNHNEFDDDVQDIETIEAIKYINFAGRYVSGSFRAWIDLLKECPIGNIEAALANKYPEFFRKVEDPWNPAGAYMVSREELIDLNPKGIEKLIPHTFRLTTSRAVANELVRHRANITFSQESQRYVGYDKDKFGNQIEVITPLIDTDSSAYNDWHYAMLMAETQYMNLRKAGLPPEIARGVLPNDCKTELVVTATEKEWQHIINLRYYGTTGKPHPQMKELMGLILPILYTETKNRVK</sequence>
<dbReference type="PROSITE" id="PS51331">
    <property type="entry name" value="THYX"/>
    <property type="match status" value="1"/>
</dbReference>
<accession>A0A1T4P221</accession>
<dbReference type="PANTHER" id="PTHR34934">
    <property type="entry name" value="FLAVIN-DEPENDENT THYMIDYLATE SYNTHASE"/>
    <property type="match status" value="1"/>
</dbReference>
<name>A0A1T4P221_9FIRM</name>
<dbReference type="InterPro" id="IPR036098">
    <property type="entry name" value="Thymidylate_synthase_ThyX_sf"/>
</dbReference>
<dbReference type="Pfam" id="PF02511">
    <property type="entry name" value="Thy1"/>
    <property type="match status" value="1"/>
</dbReference>
<gene>
    <name evidence="1" type="ORF">SAMN02745110_01814</name>
</gene>